<dbReference type="RefSeq" id="WP_064230823.1">
    <property type="nucleotide sequence ID" value="NZ_LVZK01000001.1"/>
</dbReference>
<dbReference type="PANTHER" id="PTHR43311">
    <property type="entry name" value="GLUTAMATE--TRNA LIGASE"/>
    <property type="match status" value="1"/>
</dbReference>
<reference evidence="10 11" key="1">
    <citation type="submission" date="2016-04" db="EMBL/GenBank/DDBJ databases">
        <title>Peptidophaga gingivicola gen. nov., sp. nov., isolated from human subgingival plaque.</title>
        <authorList>
            <person name="Beall C.J."/>
            <person name="Mokrzan E.M."/>
            <person name="Griffen A.L."/>
            <person name="Leys E.J."/>
        </authorList>
    </citation>
    <scope>NUCLEOTIDE SEQUENCE [LARGE SCALE GENOMIC DNA]</scope>
    <source>
        <strain evidence="10 11">BA112</strain>
    </source>
</reference>
<dbReference type="AlphaFoldDB" id="A0A179B2E0"/>
<gene>
    <name evidence="10" type="ORF">A4H34_01405</name>
</gene>
<dbReference type="InterPro" id="IPR014729">
    <property type="entry name" value="Rossmann-like_a/b/a_fold"/>
</dbReference>
<sequence length="349" mass="37526">MTGVEARGESVGCGRFAPSPTGDLHLGNLRTALLAWSMARQSGRAFLMRMEDLDARSRPEFVSRQLADLEAVGVEWDGPVLFQSARLQHYRDVVADLSSRGMLYECYCTRRDLAEAPSAPHGPPGAYPGTCRGLSERERSERRAALTNRGPALRLAARAGSVAVVDAVFGPYRGTTDDLVILRGDGVFSYNFASVLDDAATGVTQVVRGDDLLPSTPRQAHLYELLGFPLPEYAHVPLVENAGGARLAKRDGAVTMETLKGFGWTPADVVELLGASLGMGHPRTAAEFADLLRVSDLRRPAWRIDPAILESGPTPETFERLAAAGPAQTDKPVQTDKPAQAARPLQSPA</sequence>
<evidence type="ECO:0000256" key="6">
    <source>
        <dbReference type="ARBA" id="ARBA00023146"/>
    </source>
</evidence>
<protein>
    <submittedName>
        <fullName evidence="10">Glutamyl-Q tRNA(Asp) synthetase</fullName>
    </submittedName>
</protein>
<keyword evidence="2" id="KW-0479">Metal-binding</keyword>
<accession>A0A179B2E0</accession>
<dbReference type="EMBL" id="LVZK01000001">
    <property type="protein sequence ID" value="OAP85878.1"/>
    <property type="molecule type" value="Genomic_DNA"/>
</dbReference>
<name>A0A179B2E0_9ACTO</name>
<dbReference type="NCBIfam" id="NF004315">
    <property type="entry name" value="PRK05710.1-4"/>
    <property type="match status" value="1"/>
</dbReference>
<dbReference type="PROSITE" id="PS00178">
    <property type="entry name" value="AA_TRNA_LIGASE_I"/>
    <property type="match status" value="1"/>
</dbReference>
<dbReference type="InterPro" id="IPR020058">
    <property type="entry name" value="Glu/Gln-tRNA-synth_Ib_cat-dom"/>
</dbReference>
<dbReference type="InterPro" id="IPR000924">
    <property type="entry name" value="Glu/Gln-tRNA-synth"/>
</dbReference>
<evidence type="ECO:0000256" key="3">
    <source>
        <dbReference type="ARBA" id="ARBA00022741"/>
    </source>
</evidence>
<feature type="region of interest" description="Disordered" evidence="8">
    <location>
        <begin position="311"/>
        <end position="349"/>
    </location>
</feature>
<evidence type="ECO:0000256" key="2">
    <source>
        <dbReference type="ARBA" id="ARBA00022723"/>
    </source>
</evidence>
<dbReference type="Pfam" id="PF00749">
    <property type="entry name" value="tRNA-synt_1c"/>
    <property type="match status" value="1"/>
</dbReference>
<keyword evidence="6 7" id="KW-0030">Aminoacyl-tRNA synthetase</keyword>
<keyword evidence="4" id="KW-0862">Zinc</keyword>
<dbReference type="GO" id="GO:0005829">
    <property type="term" value="C:cytosol"/>
    <property type="evidence" value="ECO:0007669"/>
    <property type="project" value="TreeGrafter"/>
</dbReference>
<dbReference type="InterPro" id="IPR049940">
    <property type="entry name" value="GluQ/Sye"/>
</dbReference>
<dbReference type="OrthoDB" id="9807503at2"/>
<dbReference type="InterPro" id="IPR022380">
    <property type="entry name" value="Glu-Q_tRNA(Asp)_Synthase"/>
</dbReference>
<evidence type="ECO:0000256" key="8">
    <source>
        <dbReference type="SAM" id="MobiDB-lite"/>
    </source>
</evidence>
<proteinExistence type="inferred from homology"/>
<keyword evidence="3 7" id="KW-0547">Nucleotide-binding</keyword>
<keyword evidence="11" id="KW-1185">Reference proteome</keyword>
<dbReference type="PRINTS" id="PR00987">
    <property type="entry name" value="TRNASYNTHGLU"/>
</dbReference>
<dbReference type="GO" id="GO:0006424">
    <property type="term" value="P:glutamyl-tRNA aminoacylation"/>
    <property type="evidence" value="ECO:0007669"/>
    <property type="project" value="InterPro"/>
</dbReference>
<dbReference type="GO" id="GO:0006400">
    <property type="term" value="P:tRNA modification"/>
    <property type="evidence" value="ECO:0007669"/>
    <property type="project" value="InterPro"/>
</dbReference>
<dbReference type="GO" id="GO:0005524">
    <property type="term" value="F:ATP binding"/>
    <property type="evidence" value="ECO:0007669"/>
    <property type="project" value="UniProtKB-KW"/>
</dbReference>
<comment type="caution">
    <text evidence="10">The sequence shown here is derived from an EMBL/GenBank/DDBJ whole genome shotgun (WGS) entry which is preliminary data.</text>
</comment>
<dbReference type="Gene3D" id="3.40.50.620">
    <property type="entry name" value="HUPs"/>
    <property type="match status" value="1"/>
</dbReference>
<feature type="domain" description="Glutamyl/glutaminyl-tRNA synthetase class Ib catalytic" evidence="9">
    <location>
        <begin position="15"/>
        <end position="274"/>
    </location>
</feature>
<dbReference type="NCBIfam" id="TIGR03838">
    <property type="entry name" value="queuosine_YadB"/>
    <property type="match status" value="1"/>
</dbReference>
<dbReference type="STRING" id="1823756.A4H34_01405"/>
<evidence type="ECO:0000259" key="9">
    <source>
        <dbReference type="Pfam" id="PF00749"/>
    </source>
</evidence>
<evidence type="ECO:0000256" key="5">
    <source>
        <dbReference type="ARBA" id="ARBA00022840"/>
    </source>
</evidence>
<evidence type="ECO:0000256" key="7">
    <source>
        <dbReference type="RuleBase" id="RU363037"/>
    </source>
</evidence>
<keyword evidence="7" id="KW-0648">Protein biosynthesis</keyword>
<dbReference type="PANTHER" id="PTHR43311:SF1">
    <property type="entry name" value="GLUTAMYL-Q TRNA(ASP) SYNTHETASE"/>
    <property type="match status" value="1"/>
</dbReference>
<evidence type="ECO:0000313" key="11">
    <source>
        <dbReference type="Proteomes" id="UP000078368"/>
    </source>
</evidence>
<keyword evidence="5 7" id="KW-0067">ATP-binding</keyword>
<dbReference type="GO" id="GO:0004818">
    <property type="term" value="F:glutamate-tRNA ligase activity"/>
    <property type="evidence" value="ECO:0007669"/>
    <property type="project" value="TreeGrafter"/>
</dbReference>
<keyword evidence="1 7" id="KW-0436">Ligase</keyword>
<comment type="similarity">
    <text evidence="7">Belongs to the class-I aminoacyl-tRNA synthetase family.</text>
</comment>
<evidence type="ECO:0000256" key="4">
    <source>
        <dbReference type="ARBA" id="ARBA00022833"/>
    </source>
</evidence>
<evidence type="ECO:0000313" key="10">
    <source>
        <dbReference type="EMBL" id="OAP85878.1"/>
    </source>
</evidence>
<evidence type="ECO:0000256" key="1">
    <source>
        <dbReference type="ARBA" id="ARBA00022598"/>
    </source>
</evidence>
<organism evidence="10 11">
    <name type="scientific">Peptidiphaga gingivicola</name>
    <dbReference type="NCBI Taxonomy" id="2741497"/>
    <lineage>
        <taxon>Bacteria</taxon>
        <taxon>Bacillati</taxon>
        <taxon>Actinomycetota</taxon>
        <taxon>Actinomycetes</taxon>
        <taxon>Actinomycetales</taxon>
        <taxon>Actinomycetaceae</taxon>
        <taxon>Peptidiphaga</taxon>
    </lineage>
</organism>
<dbReference type="Proteomes" id="UP000078368">
    <property type="component" value="Unassembled WGS sequence"/>
</dbReference>
<dbReference type="InterPro" id="IPR001412">
    <property type="entry name" value="aa-tRNA-synth_I_CS"/>
</dbReference>
<dbReference type="SUPFAM" id="SSF52374">
    <property type="entry name" value="Nucleotidylyl transferase"/>
    <property type="match status" value="1"/>
</dbReference>
<dbReference type="GO" id="GO:0008270">
    <property type="term" value="F:zinc ion binding"/>
    <property type="evidence" value="ECO:0007669"/>
    <property type="project" value="InterPro"/>
</dbReference>